<dbReference type="RefSeq" id="WP_284256468.1">
    <property type="nucleotide sequence ID" value="NZ_BSOS01000007.1"/>
</dbReference>
<evidence type="ECO:0008006" key="4">
    <source>
        <dbReference type="Google" id="ProtNLM"/>
    </source>
</evidence>
<dbReference type="EMBL" id="BSOS01000007">
    <property type="protein sequence ID" value="GLR65912.1"/>
    <property type="molecule type" value="Genomic_DNA"/>
</dbReference>
<evidence type="ECO:0000313" key="3">
    <source>
        <dbReference type="Proteomes" id="UP001156641"/>
    </source>
</evidence>
<evidence type="ECO:0000313" key="2">
    <source>
        <dbReference type="EMBL" id="GLR65912.1"/>
    </source>
</evidence>
<dbReference type="InterPro" id="IPR007047">
    <property type="entry name" value="Flp_Fap"/>
</dbReference>
<keyword evidence="1" id="KW-0812">Transmembrane</keyword>
<name>A0ABQ6A2R0_9PROT</name>
<keyword evidence="1" id="KW-0472">Membrane</keyword>
<dbReference type="Proteomes" id="UP001156641">
    <property type="component" value="Unassembled WGS sequence"/>
</dbReference>
<protein>
    <recommendedName>
        <fullName evidence="4">Flp family type IVb pilin</fullName>
    </recommendedName>
</protein>
<comment type="caution">
    <text evidence="2">The sequence shown here is derived from an EMBL/GenBank/DDBJ whole genome shotgun (WGS) entry which is preliminary data.</text>
</comment>
<evidence type="ECO:0000256" key="1">
    <source>
        <dbReference type="SAM" id="Phobius"/>
    </source>
</evidence>
<proteinExistence type="predicted"/>
<organism evidence="2 3">
    <name type="scientific">Acidocella aquatica</name>
    <dbReference type="NCBI Taxonomy" id="1922313"/>
    <lineage>
        <taxon>Bacteria</taxon>
        <taxon>Pseudomonadati</taxon>
        <taxon>Pseudomonadota</taxon>
        <taxon>Alphaproteobacteria</taxon>
        <taxon>Acetobacterales</taxon>
        <taxon>Acidocellaceae</taxon>
        <taxon>Acidocella</taxon>
    </lineage>
</organism>
<gene>
    <name evidence="2" type="ORF">GCM10010909_05900</name>
</gene>
<keyword evidence="3" id="KW-1185">Reference proteome</keyword>
<reference evidence="3" key="1">
    <citation type="journal article" date="2019" name="Int. J. Syst. Evol. Microbiol.">
        <title>The Global Catalogue of Microorganisms (GCM) 10K type strain sequencing project: providing services to taxonomists for standard genome sequencing and annotation.</title>
        <authorList>
            <consortium name="The Broad Institute Genomics Platform"/>
            <consortium name="The Broad Institute Genome Sequencing Center for Infectious Disease"/>
            <person name="Wu L."/>
            <person name="Ma J."/>
        </authorList>
    </citation>
    <scope>NUCLEOTIDE SEQUENCE [LARGE SCALE GENOMIC DNA]</scope>
    <source>
        <strain evidence="3">NBRC 112502</strain>
    </source>
</reference>
<accession>A0ABQ6A2R0</accession>
<dbReference type="Pfam" id="PF04964">
    <property type="entry name" value="Flp_Fap"/>
    <property type="match status" value="1"/>
</dbReference>
<keyword evidence="1" id="KW-1133">Transmembrane helix</keyword>
<feature type="transmembrane region" description="Helical" evidence="1">
    <location>
        <begin position="21"/>
        <end position="42"/>
    </location>
</feature>
<sequence>MLVSLWAEMQRLRQDRRAVTSIEYVLIASLVATVIIDGATNIGNGLGAAFSDIARGL</sequence>